<evidence type="ECO:0000256" key="6">
    <source>
        <dbReference type="ARBA" id="ARBA00023065"/>
    </source>
</evidence>
<feature type="signal peptide" evidence="12">
    <location>
        <begin position="1"/>
        <end position="18"/>
    </location>
</feature>
<evidence type="ECO:0000256" key="7">
    <source>
        <dbReference type="ARBA" id="ARBA00023114"/>
    </source>
</evidence>
<dbReference type="Gene3D" id="3.30.1330.60">
    <property type="entry name" value="OmpA-like domain"/>
    <property type="match status" value="1"/>
</dbReference>
<dbReference type="SUPFAM" id="SSF103088">
    <property type="entry name" value="OmpA-like"/>
    <property type="match status" value="1"/>
</dbReference>
<feature type="domain" description="OmpA-like" evidence="13">
    <location>
        <begin position="232"/>
        <end position="348"/>
    </location>
</feature>
<evidence type="ECO:0000313" key="14">
    <source>
        <dbReference type="EMBL" id="ABB45292.1"/>
    </source>
</evidence>
<dbReference type="PROSITE" id="PS01068">
    <property type="entry name" value="OMPA_1"/>
    <property type="match status" value="1"/>
</dbReference>
<dbReference type="CDD" id="cd07185">
    <property type="entry name" value="OmpA_C-like"/>
    <property type="match status" value="1"/>
</dbReference>
<dbReference type="HOGENOM" id="CLU_031536_2_0_7"/>
<evidence type="ECO:0000256" key="3">
    <source>
        <dbReference type="ARBA" id="ARBA00022452"/>
    </source>
</evidence>
<keyword evidence="6" id="KW-0406">Ion transport</keyword>
<dbReference type="PRINTS" id="PR01021">
    <property type="entry name" value="OMPADOMAIN"/>
</dbReference>
<gene>
    <name evidence="14" type="ordered locus">Suden_2018</name>
</gene>
<dbReference type="Proteomes" id="UP000002714">
    <property type="component" value="Chromosome"/>
</dbReference>
<dbReference type="InterPro" id="IPR011250">
    <property type="entry name" value="OMP/PagP_B-barrel"/>
</dbReference>
<dbReference type="GO" id="GO:0009279">
    <property type="term" value="C:cell outer membrane"/>
    <property type="evidence" value="ECO:0007669"/>
    <property type="project" value="UniProtKB-SubCell"/>
</dbReference>
<keyword evidence="5 12" id="KW-0732">Signal</keyword>
<dbReference type="PANTHER" id="PTHR30329">
    <property type="entry name" value="STATOR ELEMENT OF FLAGELLAR MOTOR COMPLEX"/>
    <property type="match status" value="1"/>
</dbReference>
<dbReference type="PROSITE" id="PS51123">
    <property type="entry name" value="OMPA_2"/>
    <property type="match status" value="1"/>
</dbReference>
<dbReference type="EMBL" id="CP000153">
    <property type="protein sequence ID" value="ABB45292.1"/>
    <property type="molecule type" value="Genomic_DNA"/>
</dbReference>
<dbReference type="RefSeq" id="WP_011373632.1">
    <property type="nucleotide sequence ID" value="NC_007575.1"/>
</dbReference>
<dbReference type="InterPro" id="IPR006665">
    <property type="entry name" value="OmpA-like"/>
</dbReference>
<sequence>MRKLLLIPALLLGTAVVAQEYNYEITPVIGTMIPEGNLKLDNQFLTGVELQYNGFDALIKPELSFLFTNNADYKNSNITTDIYRIALNGVYEYKSNSLFTPLAKVGVGYEALENNFAGNRDSVFFDAGVGAKVALAENIALKLEAVYMLKNNNARWDNNLALLAGVNFAFGPKAQPVVAPEPVAAPAPKPVPAPAVVPAPAPKPVDGDDDKDGVLNSIDKCPKTPIGHKVDKDGCSVLVDLHINFDTASYKVDNASMPKVKEFAEFLKDMPNYNAKIVGHTDSVGSDKDNQKLSENRANSVKTLIVKEGIDTKRITTEGKGEKSPIATNDTKEGKAQNRRIEAELIKK</sequence>
<evidence type="ECO:0000256" key="9">
    <source>
        <dbReference type="ARBA" id="ARBA00023237"/>
    </source>
</evidence>
<dbReference type="Pfam" id="PF00691">
    <property type="entry name" value="OmpA"/>
    <property type="match status" value="1"/>
</dbReference>
<dbReference type="Pfam" id="PF13505">
    <property type="entry name" value="OMP_b-brl"/>
    <property type="match status" value="1"/>
</dbReference>
<dbReference type="InterPro" id="IPR028974">
    <property type="entry name" value="TSP_type-3_rpt"/>
</dbReference>
<dbReference type="Gene3D" id="2.40.160.20">
    <property type="match status" value="1"/>
</dbReference>
<dbReference type="PANTHER" id="PTHR30329:SF21">
    <property type="entry name" value="LIPOPROTEIN YIAD-RELATED"/>
    <property type="match status" value="1"/>
</dbReference>
<dbReference type="SUPFAM" id="SSF56925">
    <property type="entry name" value="OMPA-like"/>
    <property type="match status" value="1"/>
</dbReference>
<name>Q30NY9_SULDN</name>
<proteinExistence type="predicted"/>
<evidence type="ECO:0000256" key="10">
    <source>
        <dbReference type="PROSITE-ProRule" id="PRU00473"/>
    </source>
</evidence>
<evidence type="ECO:0000259" key="13">
    <source>
        <dbReference type="PROSITE" id="PS51123"/>
    </source>
</evidence>
<dbReference type="GO" id="GO:0006811">
    <property type="term" value="P:monoatomic ion transport"/>
    <property type="evidence" value="ECO:0007669"/>
    <property type="project" value="UniProtKB-KW"/>
</dbReference>
<dbReference type="KEGG" id="tdn:Suden_2018"/>
<dbReference type="GO" id="GO:0046930">
    <property type="term" value="C:pore complex"/>
    <property type="evidence" value="ECO:0007669"/>
    <property type="project" value="UniProtKB-KW"/>
</dbReference>
<dbReference type="PRINTS" id="PR01023">
    <property type="entry name" value="NAFLGMOTY"/>
</dbReference>
<evidence type="ECO:0000256" key="5">
    <source>
        <dbReference type="ARBA" id="ARBA00022729"/>
    </source>
</evidence>
<dbReference type="STRING" id="326298.Suden_2018"/>
<protein>
    <submittedName>
        <fullName evidence="14">OmpA/MotB</fullName>
    </submittedName>
</protein>
<feature type="compositionally biased region" description="Basic and acidic residues" evidence="11">
    <location>
        <begin position="330"/>
        <end position="348"/>
    </location>
</feature>
<comment type="subcellular location">
    <subcellularLocation>
        <location evidence="1">Cell outer membrane</location>
        <topology evidence="1">Multi-pass membrane protein</topology>
    </subcellularLocation>
</comment>
<dbReference type="OrthoDB" id="9805566at2"/>
<keyword evidence="3" id="KW-1134">Transmembrane beta strand</keyword>
<keyword evidence="7" id="KW-0626">Porin</keyword>
<reference evidence="14 15" key="1">
    <citation type="journal article" date="2008" name="Appl. Environ. Microbiol.">
        <title>Genome of the epsilonproteobacterial chemolithoautotroph Sulfurimonas denitrificans.</title>
        <authorList>
            <person name="Sievert S.M."/>
            <person name="Scott K.M."/>
            <person name="Klotz M.G."/>
            <person name="Chain P.S.G."/>
            <person name="Hauser L.J."/>
            <person name="Hemp J."/>
            <person name="Huegler M."/>
            <person name="Land M."/>
            <person name="Lapidus A."/>
            <person name="Larimer F.W."/>
            <person name="Lucas S."/>
            <person name="Malfatti S.A."/>
            <person name="Meyer F."/>
            <person name="Paulsen I.T."/>
            <person name="Ren Q."/>
            <person name="Simon J."/>
            <person name="Bailey K."/>
            <person name="Diaz E."/>
            <person name="Fitzpatrick K.A."/>
            <person name="Glover B."/>
            <person name="Gwatney N."/>
            <person name="Korajkic A."/>
            <person name="Long A."/>
            <person name="Mobberley J.M."/>
            <person name="Pantry S.N."/>
            <person name="Pazder G."/>
            <person name="Peterson S."/>
            <person name="Quintanilla J.D."/>
            <person name="Sprinkle R."/>
            <person name="Stephens J."/>
            <person name="Thomas P."/>
            <person name="Vaughn R."/>
            <person name="Weber M.J."/>
            <person name="Wooten L.L."/>
        </authorList>
    </citation>
    <scope>NUCLEOTIDE SEQUENCE [LARGE SCALE GENOMIC DNA]</scope>
    <source>
        <strain evidence="15">ATCC 33889 / DSM 1251</strain>
    </source>
</reference>
<keyword evidence="2" id="KW-0813">Transport</keyword>
<evidence type="ECO:0000256" key="11">
    <source>
        <dbReference type="SAM" id="MobiDB-lite"/>
    </source>
</evidence>
<feature type="chain" id="PRO_5004219788" evidence="12">
    <location>
        <begin position="19"/>
        <end position="348"/>
    </location>
</feature>
<evidence type="ECO:0000256" key="1">
    <source>
        <dbReference type="ARBA" id="ARBA00004571"/>
    </source>
</evidence>
<dbReference type="AlphaFoldDB" id="Q30NY9"/>
<accession>Q30NY9</accession>
<dbReference type="InterPro" id="IPR050330">
    <property type="entry name" value="Bact_OuterMem_StrucFunc"/>
</dbReference>
<dbReference type="InterPro" id="IPR027385">
    <property type="entry name" value="Beta-barrel_OMP"/>
</dbReference>
<feature type="region of interest" description="Disordered" evidence="11">
    <location>
        <begin position="315"/>
        <end position="348"/>
    </location>
</feature>
<keyword evidence="9" id="KW-0998">Cell outer membrane</keyword>
<evidence type="ECO:0000256" key="12">
    <source>
        <dbReference type="SAM" id="SignalP"/>
    </source>
</evidence>
<evidence type="ECO:0000256" key="2">
    <source>
        <dbReference type="ARBA" id="ARBA00022448"/>
    </source>
</evidence>
<keyword evidence="15" id="KW-1185">Reference proteome</keyword>
<evidence type="ECO:0000256" key="8">
    <source>
        <dbReference type="ARBA" id="ARBA00023136"/>
    </source>
</evidence>
<dbReference type="GO" id="GO:0015288">
    <property type="term" value="F:porin activity"/>
    <property type="evidence" value="ECO:0007669"/>
    <property type="project" value="UniProtKB-KW"/>
</dbReference>
<keyword evidence="8 10" id="KW-0472">Membrane</keyword>
<dbReference type="SUPFAM" id="SSF103647">
    <property type="entry name" value="TSP type-3 repeat"/>
    <property type="match status" value="1"/>
</dbReference>
<dbReference type="GO" id="GO:0005509">
    <property type="term" value="F:calcium ion binding"/>
    <property type="evidence" value="ECO:0007669"/>
    <property type="project" value="InterPro"/>
</dbReference>
<evidence type="ECO:0000256" key="4">
    <source>
        <dbReference type="ARBA" id="ARBA00022692"/>
    </source>
</evidence>
<organism evidence="14 15">
    <name type="scientific">Sulfurimonas denitrificans (strain ATCC 33889 / DSM 1251)</name>
    <name type="common">Thiomicrospira denitrificans (strain ATCC 33889 / DSM 1251)</name>
    <dbReference type="NCBI Taxonomy" id="326298"/>
    <lineage>
        <taxon>Bacteria</taxon>
        <taxon>Pseudomonadati</taxon>
        <taxon>Campylobacterota</taxon>
        <taxon>Epsilonproteobacteria</taxon>
        <taxon>Campylobacterales</taxon>
        <taxon>Sulfurimonadaceae</taxon>
        <taxon>Sulfurimonas</taxon>
    </lineage>
</organism>
<keyword evidence="4" id="KW-0812">Transmembrane</keyword>
<dbReference type="InterPro" id="IPR036737">
    <property type="entry name" value="OmpA-like_sf"/>
</dbReference>
<dbReference type="eggNOG" id="COG3637">
    <property type="taxonomic scope" value="Bacteria"/>
</dbReference>
<dbReference type="InterPro" id="IPR006690">
    <property type="entry name" value="OMPA-like_CS"/>
</dbReference>
<dbReference type="InterPro" id="IPR006664">
    <property type="entry name" value="OMP_bac"/>
</dbReference>
<dbReference type="eggNOG" id="COG2885">
    <property type="taxonomic scope" value="Bacteria"/>
</dbReference>
<evidence type="ECO:0000313" key="15">
    <source>
        <dbReference type="Proteomes" id="UP000002714"/>
    </source>
</evidence>